<dbReference type="Proteomes" id="UP000887577">
    <property type="component" value="Unplaced"/>
</dbReference>
<dbReference type="WBParaSite" id="PSU_v2.g16049.t1">
    <property type="protein sequence ID" value="PSU_v2.g16049.t1"/>
    <property type="gene ID" value="PSU_v2.g16049"/>
</dbReference>
<dbReference type="AlphaFoldDB" id="A0A914Y9U1"/>
<feature type="region of interest" description="Disordered" evidence="1">
    <location>
        <begin position="1"/>
        <end position="20"/>
    </location>
</feature>
<keyword evidence="2" id="KW-1185">Reference proteome</keyword>
<evidence type="ECO:0000313" key="3">
    <source>
        <dbReference type="WBParaSite" id="PSU_v2.g16049.t1"/>
    </source>
</evidence>
<proteinExistence type="predicted"/>
<organism evidence="2 3">
    <name type="scientific">Panagrolaimus superbus</name>
    <dbReference type="NCBI Taxonomy" id="310955"/>
    <lineage>
        <taxon>Eukaryota</taxon>
        <taxon>Metazoa</taxon>
        <taxon>Ecdysozoa</taxon>
        <taxon>Nematoda</taxon>
        <taxon>Chromadorea</taxon>
        <taxon>Rhabditida</taxon>
        <taxon>Tylenchina</taxon>
        <taxon>Panagrolaimomorpha</taxon>
        <taxon>Panagrolaimoidea</taxon>
        <taxon>Panagrolaimidae</taxon>
        <taxon>Panagrolaimus</taxon>
    </lineage>
</organism>
<accession>A0A914Y9U1</accession>
<evidence type="ECO:0000256" key="1">
    <source>
        <dbReference type="SAM" id="MobiDB-lite"/>
    </source>
</evidence>
<protein>
    <submittedName>
        <fullName evidence="3">Uncharacterized protein</fullName>
    </submittedName>
</protein>
<evidence type="ECO:0000313" key="2">
    <source>
        <dbReference type="Proteomes" id="UP000887577"/>
    </source>
</evidence>
<feature type="compositionally biased region" description="Basic residues" evidence="1">
    <location>
        <begin position="1"/>
        <end position="15"/>
    </location>
</feature>
<reference evidence="3" key="1">
    <citation type="submission" date="2022-11" db="UniProtKB">
        <authorList>
            <consortium name="WormBaseParasite"/>
        </authorList>
    </citation>
    <scope>IDENTIFICATION</scope>
</reference>
<sequence>MSCHSSRKSPTRPRHTTVTAPKLESTCDNENSNYSSWLNNNNSTANDWKLSNGNNAPSFGAFSFTNSFNTYSGDGTHEFATNYGNYAFHSNELSTGNNIVENSQISLPVSINSPANFNPYSIASQAYIRPDFINQEAMKMAFHSSSDGNSFFH</sequence>
<name>A0A914Y9U1_9BILA</name>